<comment type="caution">
    <text evidence="1">The sequence shown here is derived from an EMBL/GenBank/DDBJ whole genome shotgun (WGS) entry which is preliminary data.</text>
</comment>
<dbReference type="STRING" id="1127673.GLIP_2837"/>
<proteinExistence type="predicted"/>
<organism evidence="1 2">
    <name type="scientific">Aliiglaciecola lipolytica E3</name>
    <dbReference type="NCBI Taxonomy" id="1127673"/>
    <lineage>
        <taxon>Bacteria</taxon>
        <taxon>Pseudomonadati</taxon>
        <taxon>Pseudomonadota</taxon>
        <taxon>Gammaproteobacteria</taxon>
        <taxon>Alteromonadales</taxon>
        <taxon>Alteromonadaceae</taxon>
        <taxon>Aliiglaciecola</taxon>
    </lineage>
</organism>
<accession>K6YFQ2</accession>
<dbReference type="Proteomes" id="UP000006334">
    <property type="component" value="Unassembled WGS sequence"/>
</dbReference>
<dbReference type="EMBL" id="BAEN01000056">
    <property type="protein sequence ID" value="GAC15458.1"/>
    <property type="molecule type" value="Genomic_DNA"/>
</dbReference>
<protein>
    <submittedName>
        <fullName evidence="1">Uncharacterized protein</fullName>
    </submittedName>
</protein>
<evidence type="ECO:0000313" key="2">
    <source>
        <dbReference type="Proteomes" id="UP000006334"/>
    </source>
</evidence>
<evidence type="ECO:0000313" key="1">
    <source>
        <dbReference type="EMBL" id="GAC15458.1"/>
    </source>
</evidence>
<keyword evidence="2" id="KW-1185">Reference proteome</keyword>
<gene>
    <name evidence="1" type="ORF">GLIP_2837</name>
</gene>
<reference evidence="1 2" key="1">
    <citation type="journal article" date="2017" name="Antonie Van Leeuwenhoek">
        <title>Rhizobium rhizosphaerae sp. nov., a novel species isolated from rice rhizosphere.</title>
        <authorList>
            <person name="Zhao J.J."/>
            <person name="Zhang J."/>
            <person name="Zhang R.J."/>
            <person name="Zhang C.W."/>
            <person name="Yin H.Q."/>
            <person name="Zhang X.X."/>
        </authorList>
    </citation>
    <scope>NUCLEOTIDE SEQUENCE [LARGE SCALE GENOMIC DNA]</scope>
    <source>
        <strain evidence="1 2">E3</strain>
    </source>
</reference>
<sequence>MIFLFNTTNNILTGGDDGDLQTSLIPNHAILMTLQMPTITIERIGQGWRATPPSTVTEAEMLTVAGNWQALKMTPFDGDIPQQMPKIAIAWLAGENSGRVFQLYQDGEHMLVLHQQQLFQIRDTSISSLLIETY</sequence>
<dbReference type="AlphaFoldDB" id="K6YFQ2"/>
<name>K6YFQ2_9ALTE</name>